<evidence type="ECO:0000313" key="14">
    <source>
        <dbReference type="Proteomes" id="UP000694423"/>
    </source>
</evidence>
<dbReference type="AlphaFoldDB" id="A0A8C4K989"/>
<evidence type="ECO:0000259" key="12">
    <source>
        <dbReference type="Pfam" id="PF03066"/>
    </source>
</evidence>
<dbReference type="GO" id="GO:0003723">
    <property type="term" value="F:RNA binding"/>
    <property type="evidence" value="ECO:0007669"/>
    <property type="project" value="TreeGrafter"/>
</dbReference>
<accession>A0A8C4K989</accession>
<reference evidence="13" key="2">
    <citation type="submission" date="2025-09" db="UniProtKB">
        <authorList>
            <consortium name="Ensembl"/>
        </authorList>
    </citation>
    <scope>IDENTIFICATION</scope>
</reference>
<keyword evidence="5" id="KW-0007">Acetylation</keyword>
<feature type="region of interest" description="Disordered" evidence="11">
    <location>
        <begin position="26"/>
        <end position="102"/>
    </location>
</feature>
<name>A0A8C4K989_DRONO</name>
<dbReference type="Ensembl" id="ENSDNVT00000025511.1">
    <property type="protein sequence ID" value="ENSDNVP00000021128.1"/>
    <property type="gene ID" value="ENSDNVG00000014795.1"/>
</dbReference>
<feature type="compositionally biased region" description="Pro residues" evidence="11">
    <location>
        <begin position="84"/>
        <end position="93"/>
    </location>
</feature>
<dbReference type="GO" id="GO:0006338">
    <property type="term" value="P:chromatin remodeling"/>
    <property type="evidence" value="ECO:0007669"/>
    <property type="project" value="TreeGrafter"/>
</dbReference>
<keyword evidence="3" id="KW-0488">Methylation</keyword>
<dbReference type="GO" id="GO:0005654">
    <property type="term" value="C:nucleoplasm"/>
    <property type="evidence" value="ECO:0007669"/>
    <property type="project" value="TreeGrafter"/>
</dbReference>
<dbReference type="GO" id="GO:0005730">
    <property type="term" value="C:nucleolus"/>
    <property type="evidence" value="ECO:0007669"/>
    <property type="project" value="UniProtKB-SubCell"/>
</dbReference>
<sequence>GHCCAAEPPATRGPARLPTACAPIPGCLQPGAPRPAQHGTRVLKKRSSATPGGFFAPGFRSLPRRAEGRSGAGKRACPGRRGPGPVPPLPSQPPRLVRRGSGCELTGSTKSYTFKVDEEDDSNHILALSVVCLTDGAKDECNVVEVVGRNHENQEIAVPVANLRLSCQPLLSLDNFQLQPPVTFRLAAGSGPVHLAGWHQITHREDSSFEEEEEDMSDEEIAPVMPAKKQRGKQ</sequence>
<evidence type="ECO:0000256" key="1">
    <source>
        <dbReference type="ARBA" id="ARBA00004604"/>
    </source>
</evidence>
<evidence type="ECO:0000256" key="8">
    <source>
        <dbReference type="ARBA" id="ARBA00055184"/>
    </source>
</evidence>
<dbReference type="FunFam" id="2.60.120.340:FF:000002">
    <property type="entry name" value="Nucleophosmin/nucleoplasmin 3"/>
    <property type="match status" value="1"/>
</dbReference>
<dbReference type="GO" id="GO:0005737">
    <property type="term" value="C:cytoplasm"/>
    <property type="evidence" value="ECO:0007669"/>
    <property type="project" value="TreeGrafter"/>
</dbReference>
<comment type="function">
    <text evidence="8">Plays a role in the regulation of diverse cellular processes such as ribosome biogenesis, chromatin remodeling or protein chaperoning. Modulates the histone chaperone function and the RNA-binding activity of nucleolar phosphoprotein B23/NPM. Efficiently mediates chromatin remodeling when included in a pentamer containing NPM3 and NPM.</text>
</comment>
<evidence type="ECO:0000256" key="4">
    <source>
        <dbReference type="ARBA" id="ARBA00022553"/>
    </source>
</evidence>
<dbReference type="InterPro" id="IPR004301">
    <property type="entry name" value="Nucleoplasmin"/>
</dbReference>
<evidence type="ECO:0000256" key="10">
    <source>
        <dbReference type="ARBA" id="ARBA00074906"/>
    </source>
</evidence>
<dbReference type="GO" id="GO:0042393">
    <property type="term" value="F:histone binding"/>
    <property type="evidence" value="ECO:0007669"/>
    <property type="project" value="TreeGrafter"/>
</dbReference>
<evidence type="ECO:0000256" key="9">
    <source>
        <dbReference type="ARBA" id="ARBA00066295"/>
    </source>
</evidence>
<feature type="region of interest" description="Disordered" evidence="11">
    <location>
        <begin position="204"/>
        <end position="234"/>
    </location>
</feature>
<evidence type="ECO:0000313" key="13">
    <source>
        <dbReference type="Ensembl" id="ENSDNVP00000021128.1"/>
    </source>
</evidence>
<protein>
    <recommendedName>
        <fullName evidence="10">Nucleoplasmin-3</fullName>
    </recommendedName>
</protein>
<keyword evidence="4" id="KW-0597">Phosphoprotein</keyword>
<dbReference type="InterPro" id="IPR036824">
    <property type="entry name" value="Nucleoplasmin_core_dom_sf"/>
</dbReference>
<evidence type="ECO:0000256" key="6">
    <source>
        <dbReference type="ARBA" id="ARBA00023186"/>
    </source>
</evidence>
<dbReference type="GO" id="GO:0003682">
    <property type="term" value="F:chromatin binding"/>
    <property type="evidence" value="ECO:0007669"/>
    <property type="project" value="TreeGrafter"/>
</dbReference>
<dbReference type="PANTHER" id="PTHR22747:SF13">
    <property type="entry name" value="NUCLEOPLASMIN-3"/>
    <property type="match status" value="1"/>
</dbReference>
<dbReference type="Gene3D" id="2.60.120.340">
    <property type="entry name" value="Nucleoplasmin core domain"/>
    <property type="match status" value="1"/>
</dbReference>
<comment type="subcellular location">
    <subcellularLocation>
        <location evidence="1">Nucleus</location>
        <location evidence="1">Nucleolus</location>
    </subcellularLocation>
</comment>
<keyword evidence="7" id="KW-0539">Nucleus</keyword>
<feature type="domain" description="Nucleoplasmin core" evidence="12">
    <location>
        <begin position="102"/>
        <end position="200"/>
    </location>
</feature>
<evidence type="ECO:0000256" key="2">
    <source>
        <dbReference type="ARBA" id="ARBA00010744"/>
    </source>
</evidence>
<dbReference type="InterPro" id="IPR024057">
    <property type="entry name" value="Nucleoplasmin_core_dom"/>
</dbReference>
<evidence type="ECO:0000256" key="3">
    <source>
        <dbReference type="ARBA" id="ARBA00022481"/>
    </source>
</evidence>
<keyword evidence="14" id="KW-1185">Reference proteome</keyword>
<organism evidence="13 14">
    <name type="scientific">Dromaius novaehollandiae</name>
    <name type="common">Emu</name>
    <dbReference type="NCBI Taxonomy" id="8790"/>
    <lineage>
        <taxon>Eukaryota</taxon>
        <taxon>Metazoa</taxon>
        <taxon>Chordata</taxon>
        <taxon>Craniata</taxon>
        <taxon>Vertebrata</taxon>
        <taxon>Euteleostomi</taxon>
        <taxon>Archelosauria</taxon>
        <taxon>Archosauria</taxon>
        <taxon>Dinosauria</taxon>
        <taxon>Saurischia</taxon>
        <taxon>Theropoda</taxon>
        <taxon>Coelurosauria</taxon>
        <taxon>Aves</taxon>
        <taxon>Palaeognathae</taxon>
        <taxon>Casuariiformes</taxon>
        <taxon>Dromaiidae</taxon>
        <taxon>Dromaius</taxon>
    </lineage>
</organism>
<evidence type="ECO:0000256" key="5">
    <source>
        <dbReference type="ARBA" id="ARBA00022990"/>
    </source>
</evidence>
<dbReference type="Pfam" id="PF03066">
    <property type="entry name" value="Nucleoplasmin"/>
    <property type="match status" value="1"/>
</dbReference>
<feature type="compositionally biased region" description="Acidic residues" evidence="11">
    <location>
        <begin position="208"/>
        <end position="221"/>
    </location>
</feature>
<reference evidence="13" key="1">
    <citation type="submission" date="2025-08" db="UniProtKB">
        <authorList>
            <consortium name="Ensembl"/>
        </authorList>
    </citation>
    <scope>IDENTIFICATION</scope>
</reference>
<dbReference type="Proteomes" id="UP000694423">
    <property type="component" value="Unplaced"/>
</dbReference>
<evidence type="ECO:0000256" key="11">
    <source>
        <dbReference type="SAM" id="MobiDB-lite"/>
    </source>
</evidence>
<comment type="similarity">
    <text evidence="2">Belongs to the nucleoplasmin family.</text>
</comment>
<comment type="subunit">
    <text evidence="9">Interacts with NPM (via N-terminus). Forms a pentamer with NPM at a ratio 4:1 (NPM3/NPM). Two pentamers form a decamer.</text>
</comment>
<dbReference type="SUPFAM" id="SSF69203">
    <property type="entry name" value="Nucleoplasmin-like core domain"/>
    <property type="match status" value="1"/>
</dbReference>
<dbReference type="PANTHER" id="PTHR22747">
    <property type="entry name" value="NUCLEOPLASMIN"/>
    <property type="match status" value="1"/>
</dbReference>
<keyword evidence="6" id="KW-0143">Chaperone</keyword>
<proteinExistence type="inferred from homology"/>
<evidence type="ECO:0000256" key="7">
    <source>
        <dbReference type="ARBA" id="ARBA00023242"/>
    </source>
</evidence>